<organism evidence="2 3">
    <name type="scientific">Cronartium quercuum f. sp. fusiforme G11</name>
    <dbReference type="NCBI Taxonomy" id="708437"/>
    <lineage>
        <taxon>Eukaryota</taxon>
        <taxon>Fungi</taxon>
        <taxon>Dikarya</taxon>
        <taxon>Basidiomycota</taxon>
        <taxon>Pucciniomycotina</taxon>
        <taxon>Pucciniomycetes</taxon>
        <taxon>Pucciniales</taxon>
        <taxon>Coleosporiaceae</taxon>
        <taxon>Cronartium</taxon>
    </lineage>
</organism>
<protein>
    <submittedName>
        <fullName evidence="2">Uncharacterized protein</fullName>
    </submittedName>
</protein>
<dbReference type="Proteomes" id="UP000886653">
    <property type="component" value="Unassembled WGS sequence"/>
</dbReference>
<dbReference type="EMBL" id="MU167212">
    <property type="protein sequence ID" value="KAG0151584.1"/>
    <property type="molecule type" value="Genomic_DNA"/>
</dbReference>
<proteinExistence type="predicted"/>
<keyword evidence="1" id="KW-1133">Transmembrane helix</keyword>
<keyword evidence="1" id="KW-0812">Transmembrane</keyword>
<comment type="caution">
    <text evidence="2">The sequence shown here is derived from an EMBL/GenBank/DDBJ whole genome shotgun (WGS) entry which is preliminary data.</text>
</comment>
<evidence type="ECO:0000313" key="3">
    <source>
        <dbReference type="Proteomes" id="UP000886653"/>
    </source>
</evidence>
<feature type="transmembrane region" description="Helical" evidence="1">
    <location>
        <begin position="29"/>
        <end position="46"/>
    </location>
</feature>
<feature type="transmembrane region" description="Helical" evidence="1">
    <location>
        <begin position="58"/>
        <end position="79"/>
    </location>
</feature>
<gene>
    <name evidence="2" type="ORF">CROQUDRAFT_505222</name>
</gene>
<accession>A0A9P6TH09</accession>
<name>A0A9P6TH09_9BASI</name>
<dbReference type="AlphaFoldDB" id="A0A9P6TH09"/>
<sequence length="83" mass="10042">MHLCISQLQFFRYHKNLPCHPSKGSLKKWFFFCFLVYYLDCKPILLRYTLFDVYQTSLVYSLIYVHCLIVSSLVTLDLFMPKY</sequence>
<keyword evidence="1" id="KW-0472">Membrane</keyword>
<reference evidence="2" key="1">
    <citation type="submission" date="2013-11" db="EMBL/GenBank/DDBJ databases">
        <title>Genome sequence of the fusiform rust pathogen reveals effectors for host alternation and coevolution with pine.</title>
        <authorList>
            <consortium name="DOE Joint Genome Institute"/>
            <person name="Smith K."/>
            <person name="Pendleton A."/>
            <person name="Kubisiak T."/>
            <person name="Anderson C."/>
            <person name="Salamov A."/>
            <person name="Aerts A."/>
            <person name="Riley R."/>
            <person name="Clum A."/>
            <person name="Lindquist E."/>
            <person name="Ence D."/>
            <person name="Campbell M."/>
            <person name="Kronenberg Z."/>
            <person name="Feau N."/>
            <person name="Dhillon B."/>
            <person name="Hamelin R."/>
            <person name="Burleigh J."/>
            <person name="Smith J."/>
            <person name="Yandell M."/>
            <person name="Nelson C."/>
            <person name="Grigoriev I."/>
            <person name="Davis J."/>
        </authorList>
    </citation>
    <scope>NUCLEOTIDE SEQUENCE</scope>
    <source>
        <strain evidence="2">G11</strain>
    </source>
</reference>
<evidence type="ECO:0000313" key="2">
    <source>
        <dbReference type="EMBL" id="KAG0151584.1"/>
    </source>
</evidence>
<keyword evidence="3" id="KW-1185">Reference proteome</keyword>
<evidence type="ECO:0000256" key="1">
    <source>
        <dbReference type="SAM" id="Phobius"/>
    </source>
</evidence>